<proteinExistence type="predicted"/>
<protein>
    <submittedName>
        <fullName evidence="1">Uncharacterized protein</fullName>
    </submittedName>
</protein>
<evidence type="ECO:0000313" key="1">
    <source>
        <dbReference type="EMBL" id="KAK6991948.1"/>
    </source>
</evidence>
<accession>A0AAV9ZSR9</accession>
<name>A0AAV9ZSR9_9AGAR</name>
<keyword evidence="2" id="KW-1185">Reference proteome</keyword>
<dbReference type="EMBL" id="JAWWNJ010000114">
    <property type="protein sequence ID" value="KAK6991948.1"/>
    <property type="molecule type" value="Genomic_DNA"/>
</dbReference>
<dbReference type="AlphaFoldDB" id="A0AAV9ZSR9"/>
<comment type="caution">
    <text evidence="1">The sequence shown here is derived from an EMBL/GenBank/DDBJ whole genome shotgun (WGS) entry which is preliminary data.</text>
</comment>
<dbReference type="Proteomes" id="UP001362999">
    <property type="component" value="Unassembled WGS sequence"/>
</dbReference>
<reference evidence="1 2" key="1">
    <citation type="journal article" date="2024" name="J Genomics">
        <title>Draft genome sequencing and assembly of Favolaschia claudopus CIRM-BRFM 2984 isolated from oak limbs.</title>
        <authorList>
            <person name="Navarro D."/>
            <person name="Drula E."/>
            <person name="Chaduli D."/>
            <person name="Cazenave R."/>
            <person name="Ahrendt S."/>
            <person name="Wang J."/>
            <person name="Lipzen A."/>
            <person name="Daum C."/>
            <person name="Barry K."/>
            <person name="Grigoriev I.V."/>
            <person name="Favel A."/>
            <person name="Rosso M.N."/>
            <person name="Martin F."/>
        </authorList>
    </citation>
    <scope>NUCLEOTIDE SEQUENCE [LARGE SCALE GENOMIC DNA]</scope>
    <source>
        <strain evidence="1 2">CIRM-BRFM 2984</strain>
    </source>
</reference>
<evidence type="ECO:0000313" key="2">
    <source>
        <dbReference type="Proteomes" id="UP001362999"/>
    </source>
</evidence>
<organism evidence="1 2">
    <name type="scientific">Favolaschia claudopus</name>
    <dbReference type="NCBI Taxonomy" id="2862362"/>
    <lineage>
        <taxon>Eukaryota</taxon>
        <taxon>Fungi</taxon>
        <taxon>Dikarya</taxon>
        <taxon>Basidiomycota</taxon>
        <taxon>Agaricomycotina</taxon>
        <taxon>Agaricomycetes</taxon>
        <taxon>Agaricomycetidae</taxon>
        <taxon>Agaricales</taxon>
        <taxon>Marasmiineae</taxon>
        <taxon>Mycenaceae</taxon>
        <taxon>Favolaschia</taxon>
    </lineage>
</organism>
<sequence length="83" mass="9422">MHDERRSEEEQRKKATPRSLPHFQLVPFLQPAIRPTPSLYFLPYNANAPASLRAQERVQELPTGYSLSISIFGSSAAGFYLED</sequence>
<gene>
    <name evidence="1" type="ORF">R3P38DRAFT_3226907</name>
</gene>